<comment type="caution">
    <text evidence="2">The sequence shown here is derived from an EMBL/GenBank/DDBJ whole genome shotgun (WGS) entry which is preliminary data.</text>
</comment>
<evidence type="ECO:0000313" key="3">
    <source>
        <dbReference type="Proteomes" id="UP000253664"/>
    </source>
</evidence>
<evidence type="ECO:0000256" key="1">
    <source>
        <dbReference type="SAM" id="MobiDB-lite"/>
    </source>
</evidence>
<feature type="compositionally biased region" description="Polar residues" evidence="1">
    <location>
        <begin position="8"/>
        <end position="20"/>
    </location>
</feature>
<name>A0A367LPJ0_9HYPO</name>
<dbReference type="PANTHER" id="PTHR42030">
    <property type="entry name" value="DRBM DOMAIN-CONTAINING PROTEIN"/>
    <property type="match status" value="1"/>
</dbReference>
<dbReference type="Proteomes" id="UP000253664">
    <property type="component" value="Unassembled WGS sequence"/>
</dbReference>
<keyword evidence="3" id="KW-1185">Reference proteome</keyword>
<gene>
    <name evidence="2" type="ORF">L249_2744</name>
</gene>
<dbReference type="AlphaFoldDB" id="A0A367LPJ0"/>
<proteinExistence type="predicted"/>
<protein>
    <submittedName>
        <fullName evidence="2">Uncharacterized protein</fullName>
    </submittedName>
</protein>
<accession>A0A367LPJ0</accession>
<dbReference type="OrthoDB" id="5418749at2759"/>
<organism evidence="2 3">
    <name type="scientific">Ophiocordyceps polyrhachis-furcata BCC 54312</name>
    <dbReference type="NCBI Taxonomy" id="1330021"/>
    <lineage>
        <taxon>Eukaryota</taxon>
        <taxon>Fungi</taxon>
        <taxon>Dikarya</taxon>
        <taxon>Ascomycota</taxon>
        <taxon>Pezizomycotina</taxon>
        <taxon>Sordariomycetes</taxon>
        <taxon>Hypocreomycetidae</taxon>
        <taxon>Hypocreales</taxon>
        <taxon>Ophiocordycipitaceae</taxon>
        <taxon>Ophiocordyceps</taxon>
    </lineage>
</organism>
<evidence type="ECO:0000313" key="2">
    <source>
        <dbReference type="EMBL" id="RCI16364.1"/>
    </source>
</evidence>
<dbReference type="PANTHER" id="PTHR42030:SF1">
    <property type="entry name" value="DRBM DOMAIN-CONTAINING PROTEIN"/>
    <property type="match status" value="1"/>
</dbReference>
<reference evidence="2 3" key="1">
    <citation type="journal article" date="2015" name="BMC Genomics">
        <title>Insights from the genome of Ophiocordyceps polyrhachis-furcata to pathogenicity and host specificity in insect fungi.</title>
        <authorList>
            <person name="Wichadakul D."/>
            <person name="Kobmoo N."/>
            <person name="Ingsriswang S."/>
            <person name="Tangphatsornruang S."/>
            <person name="Chantasingh D."/>
            <person name="Luangsa-ard J.J."/>
            <person name="Eurwilaichitr L."/>
        </authorList>
    </citation>
    <scope>NUCLEOTIDE SEQUENCE [LARGE SCALE GENOMIC DNA]</scope>
    <source>
        <strain evidence="2 3">BCC 54312</strain>
    </source>
</reference>
<sequence>MFGRVDSALQSSAAKPTSPLPSFNSFPSDAVSLHTREAFALANHPSGGRTAWSSIVVVHGKTLEARFWYDGKNINNATEDAAECAVKWLIASAAGEARICSEGAEQVLLGLEAAAWTGRDLGSPRGKRFDPHKSASLLGRLVQPCLLGFREIESHQAMVIRLDGCRPILL</sequence>
<dbReference type="EMBL" id="LKCN02000001">
    <property type="protein sequence ID" value="RCI16364.1"/>
    <property type="molecule type" value="Genomic_DNA"/>
</dbReference>
<feature type="region of interest" description="Disordered" evidence="1">
    <location>
        <begin position="1"/>
        <end position="20"/>
    </location>
</feature>